<gene>
    <name evidence="3" type="ORF">MYCIT1_LOCUS209</name>
</gene>
<evidence type="ECO:0000256" key="1">
    <source>
        <dbReference type="SAM" id="MobiDB-lite"/>
    </source>
</evidence>
<evidence type="ECO:0000313" key="3">
    <source>
        <dbReference type="EMBL" id="CAK5261912.1"/>
    </source>
</evidence>
<feature type="transmembrane region" description="Helical" evidence="2">
    <location>
        <begin position="164"/>
        <end position="183"/>
    </location>
</feature>
<feature type="compositionally biased region" description="Basic and acidic residues" evidence="1">
    <location>
        <begin position="309"/>
        <end position="318"/>
    </location>
</feature>
<dbReference type="EMBL" id="CAVNYO010000002">
    <property type="protein sequence ID" value="CAK5261912.1"/>
    <property type="molecule type" value="Genomic_DNA"/>
</dbReference>
<keyword evidence="4" id="KW-1185">Reference proteome</keyword>
<reference evidence="3" key="1">
    <citation type="submission" date="2023-11" db="EMBL/GenBank/DDBJ databases">
        <authorList>
            <person name="De Vega J J."/>
            <person name="De Vega J J."/>
        </authorList>
    </citation>
    <scope>NUCLEOTIDE SEQUENCE</scope>
</reference>
<keyword evidence="2" id="KW-0812">Transmembrane</keyword>
<feature type="transmembrane region" description="Helical" evidence="2">
    <location>
        <begin position="212"/>
        <end position="232"/>
    </location>
</feature>
<protein>
    <submittedName>
        <fullName evidence="3">Uncharacterized protein</fullName>
    </submittedName>
</protein>
<feature type="transmembrane region" description="Helical" evidence="2">
    <location>
        <begin position="113"/>
        <end position="133"/>
    </location>
</feature>
<accession>A0AAD2JU15</accession>
<organism evidence="3 4">
    <name type="scientific">Mycena citricolor</name>
    <dbReference type="NCBI Taxonomy" id="2018698"/>
    <lineage>
        <taxon>Eukaryota</taxon>
        <taxon>Fungi</taxon>
        <taxon>Dikarya</taxon>
        <taxon>Basidiomycota</taxon>
        <taxon>Agaricomycotina</taxon>
        <taxon>Agaricomycetes</taxon>
        <taxon>Agaricomycetidae</taxon>
        <taxon>Agaricales</taxon>
        <taxon>Marasmiineae</taxon>
        <taxon>Mycenaceae</taxon>
        <taxon>Mycena</taxon>
    </lineage>
</organism>
<comment type="caution">
    <text evidence="3">The sequence shown here is derived from an EMBL/GenBank/DDBJ whole genome shotgun (WGS) entry which is preliminary data.</text>
</comment>
<evidence type="ECO:0000313" key="4">
    <source>
        <dbReference type="Proteomes" id="UP001295794"/>
    </source>
</evidence>
<evidence type="ECO:0000256" key="2">
    <source>
        <dbReference type="SAM" id="Phobius"/>
    </source>
</evidence>
<keyword evidence="2" id="KW-1133">Transmembrane helix</keyword>
<dbReference type="AlphaFoldDB" id="A0AAD2JU15"/>
<name>A0AAD2JU15_9AGAR</name>
<keyword evidence="2" id="KW-0472">Membrane</keyword>
<feature type="region of interest" description="Disordered" evidence="1">
    <location>
        <begin position="292"/>
        <end position="318"/>
    </location>
</feature>
<sequence>MEAAGALDEVTMRWQNRMDRAGNGAYQDVQYFWVSNAFDSLVLNDNLGQGTPWSFVKVLFFMNRYFTFVLVIFSVFCLMWAKFDVFASLFGAFMVEVIMQIRLHAMYGQDKRLIFVVSMFCIGELGSMVSLSITHFPAAYSGMALVAGTSTTLPFCNNIVPYNFYPYWIAFMIFDSIVFVLAARKAYVHFNSIPESSWAGHSLLRILIRDSVFYFLCNIVVFLGTTLLWRFASPGVATIANSWSLVVPSTSAGRLMLNMRAAARPKCDQISTSGLSALGSLHIGGINAKSQATTDSIREDSESMAFEAAKAHESEDYE</sequence>
<dbReference type="Proteomes" id="UP001295794">
    <property type="component" value="Unassembled WGS sequence"/>
</dbReference>
<proteinExistence type="predicted"/>
<feature type="transmembrane region" description="Helical" evidence="2">
    <location>
        <begin position="65"/>
        <end position="93"/>
    </location>
</feature>